<keyword evidence="2" id="KW-1185">Reference proteome</keyword>
<comment type="caution">
    <text evidence="1">The sequence shown here is derived from an EMBL/GenBank/DDBJ whole genome shotgun (WGS) entry which is preliminary data.</text>
</comment>
<organism evidence="1 2">
    <name type="scientific">Massilia genomosp. 1</name>
    <dbReference type="NCBI Taxonomy" id="2609280"/>
    <lineage>
        <taxon>Bacteria</taxon>
        <taxon>Pseudomonadati</taxon>
        <taxon>Pseudomonadota</taxon>
        <taxon>Betaproteobacteria</taxon>
        <taxon>Burkholderiales</taxon>
        <taxon>Oxalobacteraceae</taxon>
        <taxon>Telluria group</taxon>
        <taxon>Massilia</taxon>
    </lineage>
</organism>
<accession>A0ABX0MDE1</accession>
<dbReference type="RefSeq" id="WP_167235069.1">
    <property type="nucleotide sequence ID" value="NZ_WHJF01000001.1"/>
</dbReference>
<gene>
    <name evidence="1" type="ORF">F1735_00395</name>
</gene>
<protein>
    <submittedName>
        <fullName evidence="1">Uncharacterized protein</fullName>
    </submittedName>
</protein>
<dbReference type="EMBL" id="WHJF01000001">
    <property type="protein sequence ID" value="NHZ60781.1"/>
    <property type="molecule type" value="Genomic_DNA"/>
</dbReference>
<sequence>MVQLTIQLYDNDKHLGGSWLAYNKVHRTATLTHIPDRSYTIQDKAKPFPHPADPNGSLGKYGIIGFFVPGHEGTSGTDKIQVLASSSCPADLKGLCTDLKKAAADAFT</sequence>
<evidence type="ECO:0000313" key="1">
    <source>
        <dbReference type="EMBL" id="NHZ60781.1"/>
    </source>
</evidence>
<evidence type="ECO:0000313" key="2">
    <source>
        <dbReference type="Proteomes" id="UP000610594"/>
    </source>
</evidence>
<name>A0ABX0MDE1_9BURK</name>
<reference evidence="1 2" key="1">
    <citation type="submission" date="2019-10" db="EMBL/GenBank/DDBJ databases">
        <title>Taxonomy of Antarctic Massilia spp.: description of Massilia rubra sp. nov., Massilia aquatica sp. nov., Massilia mucilaginosa sp. nov., Massilia frigida sp. nov. isolated from streams, lakes and regoliths.</title>
        <authorList>
            <person name="Holochova P."/>
            <person name="Sedlacek I."/>
            <person name="Kralova S."/>
            <person name="Maslanova I."/>
            <person name="Busse H.-J."/>
            <person name="Stankova E."/>
            <person name="Vrbovska V."/>
            <person name="Kovarovic V."/>
            <person name="Bartak M."/>
            <person name="Svec P."/>
            <person name="Pantucek R."/>
        </authorList>
    </citation>
    <scope>NUCLEOTIDE SEQUENCE [LARGE SCALE GENOMIC DNA]</scope>
    <source>
        <strain evidence="1 2">CCM 8694</strain>
    </source>
</reference>
<proteinExistence type="predicted"/>
<dbReference type="Proteomes" id="UP000610594">
    <property type="component" value="Unassembled WGS sequence"/>
</dbReference>